<proteinExistence type="predicted"/>
<dbReference type="AlphaFoldDB" id="I1CHA7"/>
<sequence>MLAVQSVGVHITFFLCALQSESLYPFVQLARITVPTSLDNLSDFVAHLDTCKRIIHTYNKFCVPVTNDEESCLRRSSLNQQQIDDIITECNDSSVPSLLYA</sequence>
<dbReference type="EMBL" id="CH476741">
    <property type="protein sequence ID" value="EIE87837.1"/>
    <property type="molecule type" value="Genomic_DNA"/>
</dbReference>
<dbReference type="RefSeq" id="XP_067523233.1">
    <property type="nucleotide sequence ID" value="XM_067667132.1"/>
</dbReference>
<dbReference type="OrthoDB" id="2290051at2759"/>
<gene>
    <name evidence="1" type="ORF">RO3G_12548</name>
</gene>
<dbReference type="VEuPathDB" id="FungiDB:RO3G_12548"/>
<organism evidence="1 2">
    <name type="scientific">Rhizopus delemar (strain RA 99-880 / ATCC MYA-4621 / FGSC 9543 / NRRL 43880)</name>
    <name type="common">Mucormycosis agent</name>
    <name type="synonym">Rhizopus arrhizus var. delemar</name>
    <dbReference type="NCBI Taxonomy" id="246409"/>
    <lineage>
        <taxon>Eukaryota</taxon>
        <taxon>Fungi</taxon>
        <taxon>Fungi incertae sedis</taxon>
        <taxon>Mucoromycota</taxon>
        <taxon>Mucoromycotina</taxon>
        <taxon>Mucoromycetes</taxon>
        <taxon>Mucorales</taxon>
        <taxon>Mucorineae</taxon>
        <taxon>Rhizopodaceae</taxon>
        <taxon>Rhizopus</taxon>
    </lineage>
</organism>
<protein>
    <submittedName>
        <fullName evidence="1">Uncharacterized protein</fullName>
    </submittedName>
</protein>
<evidence type="ECO:0000313" key="1">
    <source>
        <dbReference type="EMBL" id="EIE87837.1"/>
    </source>
</evidence>
<dbReference type="Proteomes" id="UP000009138">
    <property type="component" value="Unassembled WGS sequence"/>
</dbReference>
<evidence type="ECO:0000313" key="2">
    <source>
        <dbReference type="Proteomes" id="UP000009138"/>
    </source>
</evidence>
<dbReference type="InParanoid" id="I1CHA7"/>
<dbReference type="OMA" id="NEIRHNQ"/>
<keyword evidence="2" id="KW-1185">Reference proteome</keyword>
<accession>I1CHA7</accession>
<reference evidence="1 2" key="1">
    <citation type="journal article" date="2009" name="PLoS Genet.">
        <title>Genomic analysis of the basal lineage fungus Rhizopus oryzae reveals a whole-genome duplication.</title>
        <authorList>
            <person name="Ma L.-J."/>
            <person name="Ibrahim A.S."/>
            <person name="Skory C."/>
            <person name="Grabherr M.G."/>
            <person name="Burger G."/>
            <person name="Butler M."/>
            <person name="Elias M."/>
            <person name="Idnurm A."/>
            <person name="Lang B.F."/>
            <person name="Sone T."/>
            <person name="Abe A."/>
            <person name="Calvo S.E."/>
            <person name="Corrochano L.M."/>
            <person name="Engels R."/>
            <person name="Fu J."/>
            <person name="Hansberg W."/>
            <person name="Kim J.-M."/>
            <person name="Kodira C.D."/>
            <person name="Koehrsen M.J."/>
            <person name="Liu B."/>
            <person name="Miranda-Saavedra D."/>
            <person name="O'Leary S."/>
            <person name="Ortiz-Castellanos L."/>
            <person name="Poulter R."/>
            <person name="Rodriguez-Romero J."/>
            <person name="Ruiz-Herrera J."/>
            <person name="Shen Y.-Q."/>
            <person name="Zeng Q."/>
            <person name="Galagan J."/>
            <person name="Birren B.W."/>
            <person name="Cuomo C.A."/>
            <person name="Wickes B.L."/>
        </authorList>
    </citation>
    <scope>NUCLEOTIDE SEQUENCE [LARGE SCALE GENOMIC DNA]</scope>
    <source>
        <strain evidence="2">RA 99-880 / ATCC MYA-4621 / FGSC 9543 / NRRL 43880</strain>
    </source>
</reference>
<dbReference type="GeneID" id="93619513"/>
<name>I1CHA7_RHIO9</name>